<protein>
    <submittedName>
        <fullName evidence="1">Uncharacterized protein</fullName>
    </submittedName>
</protein>
<sequence length="83" mass="9434">MHFSTQQCTFRTGVAAEGHFYSLVSRCQCSCQPFVIRLCFFLHRFDCPMSMPKPNSCPPFFDLVSVISYGPLKVVAKSRPVPR</sequence>
<dbReference type="EMBL" id="GBRH01237045">
    <property type="protein sequence ID" value="JAD60850.1"/>
    <property type="molecule type" value="Transcribed_RNA"/>
</dbReference>
<accession>A0A0A9BHZ7</accession>
<organism evidence="1">
    <name type="scientific">Arundo donax</name>
    <name type="common">Giant reed</name>
    <name type="synonym">Donax arundinaceus</name>
    <dbReference type="NCBI Taxonomy" id="35708"/>
    <lineage>
        <taxon>Eukaryota</taxon>
        <taxon>Viridiplantae</taxon>
        <taxon>Streptophyta</taxon>
        <taxon>Embryophyta</taxon>
        <taxon>Tracheophyta</taxon>
        <taxon>Spermatophyta</taxon>
        <taxon>Magnoliopsida</taxon>
        <taxon>Liliopsida</taxon>
        <taxon>Poales</taxon>
        <taxon>Poaceae</taxon>
        <taxon>PACMAD clade</taxon>
        <taxon>Arundinoideae</taxon>
        <taxon>Arundineae</taxon>
        <taxon>Arundo</taxon>
    </lineage>
</organism>
<proteinExistence type="predicted"/>
<reference evidence="1" key="1">
    <citation type="submission" date="2014-09" db="EMBL/GenBank/DDBJ databases">
        <authorList>
            <person name="Magalhaes I.L.F."/>
            <person name="Oliveira U."/>
            <person name="Santos F.R."/>
            <person name="Vidigal T.H.D.A."/>
            <person name="Brescovit A.D."/>
            <person name="Santos A.J."/>
        </authorList>
    </citation>
    <scope>NUCLEOTIDE SEQUENCE</scope>
    <source>
        <tissue evidence="1">Shoot tissue taken approximately 20 cm above the soil surface</tissue>
    </source>
</reference>
<reference evidence="1" key="2">
    <citation type="journal article" date="2015" name="Data Brief">
        <title>Shoot transcriptome of the giant reed, Arundo donax.</title>
        <authorList>
            <person name="Barrero R.A."/>
            <person name="Guerrero F.D."/>
            <person name="Moolhuijzen P."/>
            <person name="Goolsby J.A."/>
            <person name="Tidwell J."/>
            <person name="Bellgard S.E."/>
            <person name="Bellgard M.I."/>
        </authorList>
    </citation>
    <scope>NUCLEOTIDE SEQUENCE</scope>
    <source>
        <tissue evidence="1">Shoot tissue taken approximately 20 cm above the soil surface</tissue>
    </source>
</reference>
<evidence type="ECO:0000313" key="1">
    <source>
        <dbReference type="EMBL" id="JAD60850.1"/>
    </source>
</evidence>
<name>A0A0A9BHZ7_ARUDO</name>
<dbReference type="AlphaFoldDB" id="A0A0A9BHZ7"/>